<proteinExistence type="predicted"/>
<evidence type="ECO:0000313" key="7">
    <source>
        <dbReference type="EMBL" id="GAX28150.1"/>
    </source>
</evidence>
<gene>
    <name evidence="7" type="ORF">FisN_6Lu028</name>
</gene>
<evidence type="ECO:0000256" key="3">
    <source>
        <dbReference type="ARBA" id="ARBA00022989"/>
    </source>
</evidence>
<keyword evidence="2 5" id="KW-0812">Transmembrane</keyword>
<keyword evidence="8" id="KW-1185">Reference proteome</keyword>
<evidence type="ECO:0000313" key="8">
    <source>
        <dbReference type="Proteomes" id="UP000198406"/>
    </source>
</evidence>
<organism evidence="7 8">
    <name type="scientific">Fistulifera solaris</name>
    <name type="common">Oleaginous diatom</name>
    <dbReference type="NCBI Taxonomy" id="1519565"/>
    <lineage>
        <taxon>Eukaryota</taxon>
        <taxon>Sar</taxon>
        <taxon>Stramenopiles</taxon>
        <taxon>Ochrophyta</taxon>
        <taxon>Bacillariophyta</taxon>
        <taxon>Bacillariophyceae</taxon>
        <taxon>Bacillariophycidae</taxon>
        <taxon>Naviculales</taxon>
        <taxon>Naviculaceae</taxon>
        <taxon>Fistulifera</taxon>
    </lineage>
</organism>
<dbReference type="AlphaFoldDB" id="A0A1Z5KP92"/>
<keyword evidence="3 5" id="KW-1133">Transmembrane helix</keyword>
<evidence type="ECO:0000259" key="6">
    <source>
        <dbReference type="Pfam" id="PF01490"/>
    </source>
</evidence>
<accession>A0A1Z5KP92</accession>
<evidence type="ECO:0000256" key="5">
    <source>
        <dbReference type="SAM" id="Phobius"/>
    </source>
</evidence>
<evidence type="ECO:0000256" key="2">
    <source>
        <dbReference type="ARBA" id="ARBA00022692"/>
    </source>
</evidence>
<protein>
    <recommendedName>
        <fullName evidence="6">Amino acid transporter transmembrane domain-containing protein</fullName>
    </recommendedName>
</protein>
<feature type="transmembrane region" description="Helical" evidence="5">
    <location>
        <begin position="68"/>
        <end position="90"/>
    </location>
</feature>
<comment type="subcellular location">
    <subcellularLocation>
        <location evidence="1">Membrane</location>
        <topology evidence="1">Multi-pass membrane protein</topology>
    </subcellularLocation>
</comment>
<dbReference type="GO" id="GO:0015179">
    <property type="term" value="F:L-amino acid transmembrane transporter activity"/>
    <property type="evidence" value="ECO:0007669"/>
    <property type="project" value="TreeGrafter"/>
</dbReference>
<feature type="transmembrane region" description="Helical" evidence="5">
    <location>
        <begin position="20"/>
        <end position="40"/>
    </location>
</feature>
<dbReference type="PANTHER" id="PTHR22950:SF461">
    <property type="entry name" value="AMINO ACID TRANSPORTER TRANSMEMBRANE DOMAIN-CONTAINING PROTEIN"/>
    <property type="match status" value="1"/>
</dbReference>
<dbReference type="Proteomes" id="UP000198406">
    <property type="component" value="Unassembled WGS sequence"/>
</dbReference>
<evidence type="ECO:0000256" key="1">
    <source>
        <dbReference type="ARBA" id="ARBA00004141"/>
    </source>
</evidence>
<dbReference type="PANTHER" id="PTHR22950">
    <property type="entry name" value="AMINO ACID TRANSPORTER"/>
    <property type="match status" value="1"/>
</dbReference>
<keyword evidence="4 5" id="KW-0472">Membrane</keyword>
<feature type="transmembrane region" description="Helical" evidence="5">
    <location>
        <begin position="148"/>
        <end position="171"/>
    </location>
</feature>
<dbReference type="GO" id="GO:0016020">
    <property type="term" value="C:membrane"/>
    <property type="evidence" value="ECO:0007669"/>
    <property type="project" value="UniProtKB-SubCell"/>
</dbReference>
<dbReference type="InterPro" id="IPR013057">
    <property type="entry name" value="AA_transpt_TM"/>
</dbReference>
<sequence>MVLAEISLGWLSDIRSLTCTNILATILIAYGLVAVLSLAIHQGWEQDPDAEERQFVCHWKRLPPVTDAWFLFVGTSFFIMEGGITVVVPLQEAVGRLETVSCRQCAHDMGHYGLSYLLCVYLCRCFGRRKFKNRTDVICRALLGEQTSWWWRGVLTTVITFILDVIATLAIDYLGNVVSLLGSMFGIPLALVFPPLMHNRLVGDRVQMNYVVVCFGLLAKGAASYATVASWNQEGG</sequence>
<feature type="domain" description="Amino acid transporter transmembrane" evidence="6">
    <location>
        <begin position="115"/>
        <end position="227"/>
    </location>
</feature>
<name>A0A1Z5KP92_FISSO</name>
<dbReference type="Pfam" id="PF01490">
    <property type="entry name" value="Aa_trans"/>
    <property type="match status" value="1"/>
</dbReference>
<feature type="transmembrane region" description="Helical" evidence="5">
    <location>
        <begin position="177"/>
        <end position="196"/>
    </location>
</feature>
<dbReference type="InParanoid" id="A0A1Z5KP92"/>
<feature type="transmembrane region" description="Helical" evidence="5">
    <location>
        <begin position="208"/>
        <end position="228"/>
    </location>
</feature>
<reference evidence="7 8" key="1">
    <citation type="journal article" date="2015" name="Plant Cell">
        <title>Oil accumulation by the oleaginous diatom Fistulifera solaris as revealed by the genome and transcriptome.</title>
        <authorList>
            <person name="Tanaka T."/>
            <person name="Maeda Y."/>
            <person name="Veluchamy A."/>
            <person name="Tanaka M."/>
            <person name="Abida H."/>
            <person name="Marechal E."/>
            <person name="Bowler C."/>
            <person name="Muto M."/>
            <person name="Sunaga Y."/>
            <person name="Tanaka M."/>
            <person name="Yoshino T."/>
            <person name="Taniguchi T."/>
            <person name="Fukuda Y."/>
            <person name="Nemoto M."/>
            <person name="Matsumoto M."/>
            <person name="Wong P.S."/>
            <person name="Aburatani S."/>
            <person name="Fujibuchi W."/>
        </authorList>
    </citation>
    <scope>NUCLEOTIDE SEQUENCE [LARGE SCALE GENOMIC DNA]</scope>
    <source>
        <strain evidence="7 8">JPCC DA0580</strain>
    </source>
</reference>
<evidence type="ECO:0000256" key="4">
    <source>
        <dbReference type="ARBA" id="ARBA00023136"/>
    </source>
</evidence>
<dbReference type="EMBL" id="BDSP01000266">
    <property type="protein sequence ID" value="GAX28150.1"/>
    <property type="molecule type" value="Genomic_DNA"/>
</dbReference>
<comment type="caution">
    <text evidence="7">The sequence shown here is derived from an EMBL/GenBank/DDBJ whole genome shotgun (WGS) entry which is preliminary data.</text>
</comment>
<feature type="transmembrane region" description="Helical" evidence="5">
    <location>
        <begin position="110"/>
        <end position="127"/>
    </location>
</feature>
<dbReference type="OrthoDB" id="1684102at2759"/>